<comment type="caution">
    <text evidence="5">The sequence shown here is derived from an EMBL/GenBank/DDBJ whole genome shotgun (WGS) entry which is preliminary data.</text>
</comment>
<evidence type="ECO:0000256" key="4">
    <source>
        <dbReference type="ARBA" id="ARBA00023136"/>
    </source>
</evidence>
<evidence type="ECO:0000256" key="2">
    <source>
        <dbReference type="ARBA" id="ARBA00010617"/>
    </source>
</evidence>
<keyword evidence="3" id="KW-0256">Endoplasmic reticulum</keyword>
<dbReference type="Pfam" id="PF00067">
    <property type="entry name" value="p450"/>
    <property type="match status" value="1"/>
</dbReference>
<proteinExistence type="inferred from homology"/>
<dbReference type="InterPro" id="IPR001128">
    <property type="entry name" value="Cyt_P450"/>
</dbReference>
<evidence type="ECO:0000313" key="5">
    <source>
        <dbReference type="EMBL" id="CAF1266354.1"/>
    </source>
</evidence>
<accession>A0A815B6P6</accession>
<evidence type="ECO:0000313" key="7">
    <source>
        <dbReference type="EMBL" id="CAF4049528.1"/>
    </source>
</evidence>
<dbReference type="PANTHER" id="PTHR24291">
    <property type="entry name" value="CYTOCHROME P450 FAMILY 4"/>
    <property type="match status" value="1"/>
</dbReference>
<comment type="similarity">
    <text evidence="2">Belongs to the cytochrome P450 family.</text>
</comment>
<evidence type="ECO:0008006" key="10">
    <source>
        <dbReference type="Google" id="ProtNLM"/>
    </source>
</evidence>
<dbReference type="Proteomes" id="UP000677228">
    <property type="component" value="Unassembled WGS sequence"/>
</dbReference>
<dbReference type="EMBL" id="CAJNOK010043312">
    <property type="protein sequence ID" value="CAF1568802.1"/>
    <property type="molecule type" value="Genomic_DNA"/>
</dbReference>
<dbReference type="EMBL" id="CAJNOQ010011000">
    <property type="protein sequence ID" value="CAF1266354.1"/>
    <property type="molecule type" value="Genomic_DNA"/>
</dbReference>
<evidence type="ECO:0000313" key="6">
    <source>
        <dbReference type="EMBL" id="CAF1568802.1"/>
    </source>
</evidence>
<gene>
    <name evidence="5" type="ORF">GPM918_LOCUS26861</name>
    <name evidence="6" type="ORF">OVA965_LOCUS40233</name>
    <name evidence="7" type="ORF">SRO942_LOCUS27082</name>
    <name evidence="8" type="ORF">TMI583_LOCUS41632</name>
</gene>
<reference evidence="5" key="1">
    <citation type="submission" date="2021-02" db="EMBL/GenBank/DDBJ databases">
        <authorList>
            <person name="Nowell W R."/>
        </authorList>
    </citation>
    <scope>NUCLEOTIDE SEQUENCE</scope>
</reference>
<protein>
    <recommendedName>
        <fullName evidence="10">Cytochrome P450</fullName>
    </recommendedName>
</protein>
<dbReference type="Proteomes" id="UP000681722">
    <property type="component" value="Unassembled WGS sequence"/>
</dbReference>
<dbReference type="Proteomes" id="UP000682733">
    <property type="component" value="Unassembled WGS sequence"/>
</dbReference>
<evidence type="ECO:0000256" key="1">
    <source>
        <dbReference type="ARBA" id="ARBA00004586"/>
    </source>
</evidence>
<organism evidence="5 9">
    <name type="scientific">Didymodactylos carnosus</name>
    <dbReference type="NCBI Taxonomy" id="1234261"/>
    <lineage>
        <taxon>Eukaryota</taxon>
        <taxon>Metazoa</taxon>
        <taxon>Spiralia</taxon>
        <taxon>Gnathifera</taxon>
        <taxon>Rotifera</taxon>
        <taxon>Eurotatoria</taxon>
        <taxon>Bdelloidea</taxon>
        <taxon>Philodinida</taxon>
        <taxon>Philodinidae</taxon>
        <taxon>Didymodactylos</taxon>
    </lineage>
</organism>
<dbReference type="SUPFAM" id="SSF48264">
    <property type="entry name" value="Cytochrome P450"/>
    <property type="match status" value="1"/>
</dbReference>
<dbReference type="GO" id="GO:0005506">
    <property type="term" value="F:iron ion binding"/>
    <property type="evidence" value="ECO:0007669"/>
    <property type="project" value="InterPro"/>
</dbReference>
<dbReference type="PANTHER" id="PTHR24291:SF189">
    <property type="entry name" value="CYTOCHROME P450 4C3-RELATED"/>
    <property type="match status" value="1"/>
</dbReference>
<dbReference type="EMBL" id="CAJOBC010021077">
    <property type="protein sequence ID" value="CAF4049528.1"/>
    <property type="molecule type" value="Genomic_DNA"/>
</dbReference>
<dbReference type="AlphaFoldDB" id="A0A815B6P6"/>
<keyword evidence="9" id="KW-1185">Reference proteome</keyword>
<dbReference type="OrthoDB" id="1470350at2759"/>
<keyword evidence="4" id="KW-0472">Membrane</keyword>
<name>A0A815B6P6_9BILA</name>
<dbReference type="GO" id="GO:0016705">
    <property type="term" value="F:oxidoreductase activity, acting on paired donors, with incorporation or reduction of molecular oxygen"/>
    <property type="evidence" value="ECO:0007669"/>
    <property type="project" value="InterPro"/>
</dbReference>
<comment type="subcellular location">
    <subcellularLocation>
        <location evidence="1">Endoplasmic reticulum membrane</location>
    </subcellularLocation>
</comment>
<dbReference type="EMBL" id="CAJOBA010066056">
    <property type="protein sequence ID" value="CAF4362396.1"/>
    <property type="molecule type" value="Genomic_DNA"/>
</dbReference>
<evidence type="ECO:0000313" key="9">
    <source>
        <dbReference type="Proteomes" id="UP000663829"/>
    </source>
</evidence>
<dbReference type="InterPro" id="IPR036396">
    <property type="entry name" value="Cyt_P450_sf"/>
</dbReference>
<sequence>MERTSAYFDLIISVRAAKFESIQLTSKKTAFLDTLLSMMHEEQLTMDDIQEEVDTFMFEGHDTTTGGLKFAMFLIALHPNVQQKLHDEMDTIFRK</sequence>
<dbReference type="Proteomes" id="UP000663829">
    <property type="component" value="Unassembled WGS sequence"/>
</dbReference>
<dbReference type="GO" id="GO:0004497">
    <property type="term" value="F:monooxygenase activity"/>
    <property type="evidence" value="ECO:0007669"/>
    <property type="project" value="InterPro"/>
</dbReference>
<evidence type="ECO:0000313" key="8">
    <source>
        <dbReference type="EMBL" id="CAF4362396.1"/>
    </source>
</evidence>
<dbReference type="InterPro" id="IPR050196">
    <property type="entry name" value="Cytochrome_P450_Monoox"/>
</dbReference>
<feature type="non-terminal residue" evidence="5">
    <location>
        <position position="95"/>
    </location>
</feature>
<evidence type="ECO:0000256" key="3">
    <source>
        <dbReference type="ARBA" id="ARBA00022824"/>
    </source>
</evidence>
<dbReference type="GO" id="GO:0020037">
    <property type="term" value="F:heme binding"/>
    <property type="evidence" value="ECO:0007669"/>
    <property type="project" value="InterPro"/>
</dbReference>
<dbReference type="GO" id="GO:0005789">
    <property type="term" value="C:endoplasmic reticulum membrane"/>
    <property type="evidence" value="ECO:0007669"/>
    <property type="project" value="UniProtKB-SubCell"/>
</dbReference>
<dbReference type="Gene3D" id="1.10.630.10">
    <property type="entry name" value="Cytochrome P450"/>
    <property type="match status" value="1"/>
</dbReference>